<dbReference type="InterPro" id="IPR000014">
    <property type="entry name" value="PAS"/>
</dbReference>
<dbReference type="Gene3D" id="3.30.450.20">
    <property type="entry name" value="PAS domain"/>
    <property type="match status" value="1"/>
</dbReference>
<keyword evidence="4 8" id="KW-0812">Transmembrane</keyword>
<dbReference type="Pfam" id="PF05231">
    <property type="entry name" value="MASE1"/>
    <property type="match status" value="1"/>
</dbReference>
<dbReference type="CDD" id="cd00130">
    <property type="entry name" value="PAS"/>
    <property type="match status" value="1"/>
</dbReference>
<dbReference type="PANTHER" id="PTHR45138:SF9">
    <property type="entry name" value="DIGUANYLATE CYCLASE DGCM-RELATED"/>
    <property type="match status" value="1"/>
</dbReference>
<proteinExistence type="predicted"/>
<organism evidence="11 12">
    <name type="scientific">Paraburkholderia dipogonis</name>
    <dbReference type="NCBI Taxonomy" id="1211383"/>
    <lineage>
        <taxon>Bacteria</taxon>
        <taxon>Pseudomonadati</taxon>
        <taxon>Pseudomonadota</taxon>
        <taxon>Betaproteobacteria</taxon>
        <taxon>Burkholderiales</taxon>
        <taxon>Burkholderiaceae</taxon>
        <taxon>Paraburkholderia</taxon>
    </lineage>
</organism>
<dbReference type="SMART" id="SM00091">
    <property type="entry name" value="PAS"/>
    <property type="match status" value="1"/>
</dbReference>
<dbReference type="EC" id="2.7.7.65" evidence="2"/>
<dbReference type="CDD" id="cd01949">
    <property type="entry name" value="GGDEF"/>
    <property type="match status" value="1"/>
</dbReference>
<keyword evidence="5 8" id="KW-1133">Transmembrane helix</keyword>
<dbReference type="Pfam" id="PF08447">
    <property type="entry name" value="PAS_3"/>
    <property type="match status" value="1"/>
</dbReference>
<keyword evidence="12" id="KW-1185">Reference proteome</keyword>
<accession>A0ABW9B133</accession>
<dbReference type="Pfam" id="PF00990">
    <property type="entry name" value="GGDEF"/>
    <property type="match status" value="1"/>
</dbReference>
<dbReference type="RefSeq" id="WP_408179950.1">
    <property type="nucleotide sequence ID" value="NZ_JAQQEZ010000027.1"/>
</dbReference>
<dbReference type="SMART" id="SM00267">
    <property type="entry name" value="GGDEF"/>
    <property type="match status" value="1"/>
</dbReference>
<evidence type="ECO:0000256" key="8">
    <source>
        <dbReference type="SAM" id="Phobius"/>
    </source>
</evidence>
<dbReference type="PANTHER" id="PTHR45138">
    <property type="entry name" value="REGULATORY COMPONENTS OF SENSORY TRANSDUCTION SYSTEM"/>
    <property type="match status" value="1"/>
</dbReference>
<evidence type="ECO:0000256" key="6">
    <source>
        <dbReference type="ARBA" id="ARBA00023136"/>
    </source>
</evidence>
<comment type="subcellular location">
    <subcellularLocation>
        <location evidence="1">Cell membrane</location>
        <topology evidence="1">Multi-pass membrane protein</topology>
    </subcellularLocation>
</comment>
<evidence type="ECO:0000259" key="9">
    <source>
        <dbReference type="PROSITE" id="PS50112"/>
    </source>
</evidence>
<feature type="domain" description="PAS" evidence="9">
    <location>
        <begin position="333"/>
        <end position="403"/>
    </location>
</feature>
<evidence type="ECO:0000256" key="7">
    <source>
        <dbReference type="ARBA" id="ARBA00034247"/>
    </source>
</evidence>
<dbReference type="NCBIfam" id="TIGR00229">
    <property type="entry name" value="sensory_box"/>
    <property type="match status" value="1"/>
</dbReference>
<feature type="transmembrane region" description="Helical" evidence="8">
    <location>
        <begin position="299"/>
        <end position="319"/>
    </location>
</feature>
<evidence type="ECO:0000256" key="1">
    <source>
        <dbReference type="ARBA" id="ARBA00004651"/>
    </source>
</evidence>
<dbReference type="InterPro" id="IPR013655">
    <property type="entry name" value="PAS_fold_3"/>
</dbReference>
<dbReference type="EMBL" id="JAQQEZ010000027">
    <property type="protein sequence ID" value="MFM0005177.1"/>
    <property type="molecule type" value="Genomic_DNA"/>
</dbReference>
<keyword evidence="11" id="KW-0808">Transferase</keyword>
<evidence type="ECO:0000313" key="12">
    <source>
        <dbReference type="Proteomes" id="UP001629230"/>
    </source>
</evidence>
<comment type="caution">
    <text evidence="11">The sequence shown here is derived from an EMBL/GenBank/DDBJ whole genome shotgun (WGS) entry which is preliminary data.</text>
</comment>
<name>A0ABW9B133_9BURK</name>
<dbReference type="NCBIfam" id="TIGR00254">
    <property type="entry name" value="GGDEF"/>
    <property type="match status" value="1"/>
</dbReference>
<feature type="transmembrane region" description="Helical" evidence="8">
    <location>
        <begin position="116"/>
        <end position="138"/>
    </location>
</feature>
<dbReference type="Proteomes" id="UP001629230">
    <property type="component" value="Unassembled WGS sequence"/>
</dbReference>
<gene>
    <name evidence="11" type="ORF">PQR57_29765</name>
</gene>
<evidence type="ECO:0000256" key="4">
    <source>
        <dbReference type="ARBA" id="ARBA00022692"/>
    </source>
</evidence>
<keyword evidence="3" id="KW-1003">Cell membrane</keyword>
<evidence type="ECO:0000256" key="5">
    <source>
        <dbReference type="ARBA" id="ARBA00022989"/>
    </source>
</evidence>
<dbReference type="InterPro" id="IPR050469">
    <property type="entry name" value="Diguanylate_Cyclase"/>
</dbReference>
<dbReference type="InterPro" id="IPR007895">
    <property type="entry name" value="MASE1"/>
</dbReference>
<keyword evidence="6 8" id="KW-0472">Membrane</keyword>
<dbReference type="Gene3D" id="3.30.70.270">
    <property type="match status" value="1"/>
</dbReference>
<sequence>MSPDNLETQDRWKMGEGRFSASTRLPAADQETTTRSREADRRLYHVVVATIASFCLVVVSGQLKTMAGEIVAVWIADGYLLGHLMAVPRRSKPSILIGGVIGNLVANLMGGESLYVSLSFTAGGMVEVCTAALLLPWVSSSKELINPRTFLRFVLVAGALAPLVSGLAAVLLLQGVFTTHPFSSFSNWVISASLGFVIFTPVTLNIVSGEWRSLLEPGNRMKSLALLALVGCVTTLIFVQTSQSVLYWALPPLALLAFHAELSTVLLGILLFISIAVPLTVRGMGPLWLTTFSNMQERILALQVFTVAALSIALPITVLQVQRNRLVSLVIDGHRRFRQLAEHSDEVIIQLASNGEFQYVSPRVRHTLGYEPHDLVGCKIERMVHQDDWHRLKQAMTAASTEHMEASVEYRLRRRDQSFIWVRSFIAAMPAEPTDGHAAMAFTVRDINTRVLSEQRRNAEEEKLKQLAYVDSLTGLGNRRFFDAEFNSYFAPGTAAVPETAVLFIDVDFFKKYNDRYGHSAGDECLKTVGKCIKAAIRDGDLLARYGGEEFVVALSGCSYAEAVEAAERIRANIEGLAVAHEGSPLGALTLSIGVAHMSEADAINPGELLELADSALYEAKRLGRNRVFHRRTPSAPARRTPSAHV</sequence>
<dbReference type="PROSITE" id="PS50112">
    <property type="entry name" value="PAS"/>
    <property type="match status" value="1"/>
</dbReference>
<comment type="catalytic activity">
    <reaction evidence="7">
        <text>2 GTP = 3',3'-c-di-GMP + 2 diphosphate</text>
        <dbReference type="Rhea" id="RHEA:24898"/>
        <dbReference type="ChEBI" id="CHEBI:33019"/>
        <dbReference type="ChEBI" id="CHEBI:37565"/>
        <dbReference type="ChEBI" id="CHEBI:58805"/>
        <dbReference type="EC" id="2.7.7.65"/>
    </reaction>
</comment>
<evidence type="ECO:0000256" key="2">
    <source>
        <dbReference type="ARBA" id="ARBA00012528"/>
    </source>
</evidence>
<feature type="transmembrane region" description="Helical" evidence="8">
    <location>
        <begin position="224"/>
        <end position="250"/>
    </location>
</feature>
<dbReference type="SUPFAM" id="SSF55785">
    <property type="entry name" value="PYP-like sensor domain (PAS domain)"/>
    <property type="match status" value="1"/>
</dbReference>
<feature type="transmembrane region" description="Helical" evidence="8">
    <location>
        <begin position="256"/>
        <end position="279"/>
    </location>
</feature>
<evidence type="ECO:0000259" key="10">
    <source>
        <dbReference type="PROSITE" id="PS50887"/>
    </source>
</evidence>
<dbReference type="PROSITE" id="PS50887">
    <property type="entry name" value="GGDEF"/>
    <property type="match status" value="1"/>
</dbReference>
<evidence type="ECO:0000313" key="11">
    <source>
        <dbReference type="EMBL" id="MFM0005177.1"/>
    </source>
</evidence>
<feature type="transmembrane region" description="Helical" evidence="8">
    <location>
        <begin position="94"/>
        <end position="110"/>
    </location>
</feature>
<dbReference type="InterPro" id="IPR029787">
    <property type="entry name" value="Nucleotide_cyclase"/>
</dbReference>
<dbReference type="InterPro" id="IPR043128">
    <property type="entry name" value="Rev_trsase/Diguanyl_cyclase"/>
</dbReference>
<dbReference type="InterPro" id="IPR000160">
    <property type="entry name" value="GGDEF_dom"/>
</dbReference>
<feature type="domain" description="GGDEF" evidence="10">
    <location>
        <begin position="498"/>
        <end position="633"/>
    </location>
</feature>
<dbReference type="SMART" id="SM00086">
    <property type="entry name" value="PAC"/>
    <property type="match status" value="1"/>
</dbReference>
<dbReference type="SUPFAM" id="SSF55073">
    <property type="entry name" value="Nucleotide cyclase"/>
    <property type="match status" value="1"/>
</dbReference>
<feature type="transmembrane region" description="Helical" evidence="8">
    <location>
        <begin position="43"/>
        <end position="61"/>
    </location>
</feature>
<feature type="transmembrane region" description="Helical" evidence="8">
    <location>
        <begin position="150"/>
        <end position="173"/>
    </location>
</feature>
<feature type="transmembrane region" description="Helical" evidence="8">
    <location>
        <begin position="67"/>
        <end position="87"/>
    </location>
</feature>
<feature type="transmembrane region" description="Helical" evidence="8">
    <location>
        <begin position="185"/>
        <end position="204"/>
    </location>
</feature>
<dbReference type="InterPro" id="IPR001610">
    <property type="entry name" value="PAC"/>
</dbReference>
<evidence type="ECO:0000256" key="3">
    <source>
        <dbReference type="ARBA" id="ARBA00022475"/>
    </source>
</evidence>
<reference evidence="11 12" key="1">
    <citation type="journal article" date="2024" name="Chem. Sci.">
        <title>Discovery of megapolipeptins by genome mining of a Burkholderiales bacteria collection.</title>
        <authorList>
            <person name="Paulo B.S."/>
            <person name="Recchia M.J.J."/>
            <person name="Lee S."/>
            <person name="Fergusson C.H."/>
            <person name="Romanowski S.B."/>
            <person name="Hernandez A."/>
            <person name="Krull N."/>
            <person name="Liu D.Y."/>
            <person name="Cavanagh H."/>
            <person name="Bos A."/>
            <person name="Gray C.A."/>
            <person name="Murphy B.T."/>
            <person name="Linington R.G."/>
            <person name="Eustaquio A.S."/>
        </authorList>
    </citation>
    <scope>NUCLEOTIDE SEQUENCE [LARGE SCALE GENOMIC DNA]</scope>
    <source>
        <strain evidence="11 12">RL17-350-BIC-A</strain>
    </source>
</reference>
<dbReference type="InterPro" id="IPR035965">
    <property type="entry name" value="PAS-like_dom_sf"/>
</dbReference>
<dbReference type="GO" id="GO:0052621">
    <property type="term" value="F:diguanylate cyclase activity"/>
    <property type="evidence" value="ECO:0007669"/>
    <property type="project" value="UniProtKB-EC"/>
</dbReference>
<keyword evidence="11" id="KW-0548">Nucleotidyltransferase</keyword>
<protein>
    <recommendedName>
        <fullName evidence="2">diguanylate cyclase</fullName>
        <ecNumber evidence="2">2.7.7.65</ecNumber>
    </recommendedName>
</protein>